<protein>
    <submittedName>
        <fullName evidence="2">Uncharacterized protein</fullName>
    </submittedName>
</protein>
<comment type="caution">
    <text evidence="2">The sequence shown here is derived from an EMBL/GenBank/DDBJ whole genome shotgun (WGS) entry which is preliminary data.</text>
</comment>
<evidence type="ECO:0000256" key="1">
    <source>
        <dbReference type="SAM" id="MobiDB-lite"/>
    </source>
</evidence>
<accession>A0A3M7PP82</accession>
<feature type="compositionally biased region" description="Polar residues" evidence="1">
    <location>
        <begin position="213"/>
        <end position="223"/>
    </location>
</feature>
<dbReference type="EMBL" id="REGN01009727">
    <property type="protein sequence ID" value="RNA00478.1"/>
    <property type="molecule type" value="Genomic_DNA"/>
</dbReference>
<dbReference type="AlphaFoldDB" id="A0A3M7PP82"/>
<dbReference type="OrthoDB" id="10634854at2759"/>
<sequence>MRGQDKIICFYPKSEKSVVEKNAYECMPRYVIRRNPEEGQKLRIRMNIFEKNQSQSCEALDLCKCYTPCFTCKACLLCKTACRKSELCYSCKTCQIVEPKTSSIIKLVSEKKKPCFLCINGKPCKICKPCEEKKEDESEEEEEEKEIKEKPAIYKCRYVPLRDLNKYIKPGRNQTLSDDDLSSDDYSNYPSDSDSRLGTPEIRYITERKPSDIPQNQLQPQKP</sequence>
<keyword evidence="3" id="KW-1185">Reference proteome</keyword>
<dbReference type="Proteomes" id="UP000276133">
    <property type="component" value="Unassembled WGS sequence"/>
</dbReference>
<proteinExistence type="predicted"/>
<feature type="region of interest" description="Disordered" evidence="1">
    <location>
        <begin position="169"/>
        <end position="223"/>
    </location>
</feature>
<reference evidence="2 3" key="1">
    <citation type="journal article" date="2018" name="Sci. Rep.">
        <title>Genomic signatures of local adaptation to the degree of environmental predictability in rotifers.</title>
        <authorList>
            <person name="Franch-Gras L."/>
            <person name="Hahn C."/>
            <person name="Garcia-Roger E.M."/>
            <person name="Carmona M.J."/>
            <person name="Serra M."/>
            <person name="Gomez A."/>
        </authorList>
    </citation>
    <scope>NUCLEOTIDE SEQUENCE [LARGE SCALE GENOMIC DNA]</scope>
    <source>
        <strain evidence="2">HYR1</strain>
    </source>
</reference>
<evidence type="ECO:0000313" key="2">
    <source>
        <dbReference type="EMBL" id="RNA00478.1"/>
    </source>
</evidence>
<name>A0A3M7PP82_BRAPC</name>
<feature type="non-terminal residue" evidence="2">
    <location>
        <position position="223"/>
    </location>
</feature>
<gene>
    <name evidence="2" type="ORF">BpHYR1_035979</name>
</gene>
<organism evidence="2 3">
    <name type="scientific">Brachionus plicatilis</name>
    <name type="common">Marine rotifer</name>
    <name type="synonym">Brachionus muelleri</name>
    <dbReference type="NCBI Taxonomy" id="10195"/>
    <lineage>
        <taxon>Eukaryota</taxon>
        <taxon>Metazoa</taxon>
        <taxon>Spiralia</taxon>
        <taxon>Gnathifera</taxon>
        <taxon>Rotifera</taxon>
        <taxon>Eurotatoria</taxon>
        <taxon>Monogononta</taxon>
        <taxon>Pseudotrocha</taxon>
        <taxon>Ploima</taxon>
        <taxon>Brachionidae</taxon>
        <taxon>Brachionus</taxon>
    </lineage>
</organism>
<evidence type="ECO:0000313" key="3">
    <source>
        <dbReference type="Proteomes" id="UP000276133"/>
    </source>
</evidence>